<dbReference type="Pfam" id="PF13742">
    <property type="entry name" value="tRNA_anti_2"/>
    <property type="match status" value="1"/>
</dbReference>
<evidence type="ECO:0000259" key="8">
    <source>
        <dbReference type="Pfam" id="PF13742"/>
    </source>
</evidence>
<comment type="subunit">
    <text evidence="5">Heterooligomer composed of large and small subunits.</text>
</comment>
<keyword evidence="2 5" id="KW-0540">Nuclease</keyword>
<dbReference type="EC" id="3.1.11.6" evidence="5"/>
<dbReference type="GO" id="GO:0009318">
    <property type="term" value="C:exodeoxyribonuclease VII complex"/>
    <property type="evidence" value="ECO:0007669"/>
    <property type="project" value="UniProtKB-UniRule"/>
</dbReference>
<evidence type="ECO:0000256" key="4">
    <source>
        <dbReference type="ARBA" id="ARBA00022839"/>
    </source>
</evidence>
<proteinExistence type="inferred from homology"/>
<evidence type="ECO:0000256" key="1">
    <source>
        <dbReference type="ARBA" id="ARBA00022490"/>
    </source>
</evidence>
<evidence type="ECO:0000256" key="2">
    <source>
        <dbReference type="ARBA" id="ARBA00022722"/>
    </source>
</evidence>
<dbReference type="CDD" id="cd04489">
    <property type="entry name" value="ExoVII_LU_OBF"/>
    <property type="match status" value="1"/>
</dbReference>
<accession>A0A7Z2VTP1</accession>
<dbReference type="EMBL" id="CP051685">
    <property type="protein sequence ID" value="QJD98806.1"/>
    <property type="molecule type" value="Genomic_DNA"/>
</dbReference>
<comment type="similarity">
    <text evidence="5 6">Belongs to the XseA family.</text>
</comment>
<dbReference type="InterPro" id="IPR025824">
    <property type="entry name" value="OB-fold_nuc-bd_dom"/>
</dbReference>
<dbReference type="Proteomes" id="UP000502415">
    <property type="component" value="Chromosome"/>
</dbReference>
<dbReference type="KEGG" id="mfy:HH212_01110"/>
<reference evidence="9 10" key="1">
    <citation type="submission" date="2020-04" db="EMBL/GenBank/DDBJ databases">
        <title>Genome sequencing of novel species.</title>
        <authorList>
            <person name="Heo J."/>
            <person name="Kim S.-J."/>
            <person name="Kim J.-S."/>
            <person name="Hong S.-B."/>
            <person name="Kwon S.-W."/>
        </authorList>
    </citation>
    <scope>NUCLEOTIDE SEQUENCE [LARGE SCALE GENOMIC DNA]</scope>
    <source>
        <strain evidence="9 10">GN2-R2</strain>
    </source>
</reference>
<dbReference type="GO" id="GO:0003676">
    <property type="term" value="F:nucleic acid binding"/>
    <property type="evidence" value="ECO:0007669"/>
    <property type="project" value="InterPro"/>
</dbReference>
<dbReference type="RefSeq" id="WP_169433704.1">
    <property type="nucleotide sequence ID" value="NZ_CP051685.1"/>
</dbReference>
<gene>
    <name evidence="5" type="primary">xseA</name>
    <name evidence="9" type="ORF">HH212_01110</name>
</gene>
<keyword evidence="10" id="KW-1185">Reference proteome</keyword>
<feature type="domain" description="OB-fold nucleic acid binding" evidence="8">
    <location>
        <begin position="17"/>
        <end position="110"/>
    </location>
</feature>
<evidence type="ECO:0000256" key="5">
    <source>
        <dbReference type="HAMAP-Rule" id="MF_00378"/>
    </source>
</evidence>
<evidence type="ECO:0000259" key="7">
    <source>
        <dbReference type="Pfam" id="PF02601"/>
    </source>
</evidence>
<keyword evidence="4 5" id="KW-0269">Exonuclease</keyword>
<dbReference type="PANTHER" id="PTHR30008">
    <property type="entry name" value="EXODEOXYRIBONUCLEASE 7 LARGE SUBUNIT"/>
    <property type="match status" value="1"/>
</dbReference>
<dbReference type="GO" id="GO:0008855">
    <property type="term" value="F:exodeoxyribonuclease VII activity"/>
    <property type="evidence" value="ECO:0007669"/>
    <property type="project" value="UniProtKB-UniRule"/>
</dbReference>
<dbReference type="GO" id="GO:0006308">
    <property type="term" value="P:DNA catabolic process"/>
    <property type="evidence" value="ECO:0007669"/>
    <property type="project" value="UniProtKB-UniRule"/>
</dbReference>
<organism evidence="9 10">
    <name type="scientific">Massilia forsythiae</name>
    <dbReference type="NCBI Taxonomy" id="2728020"/>
    <lineage>
        <taxon>Bacteria</taxon>
        <taxon>Pseudomonadati</taxon>
        <taxon>Pseudomonadota</taxon>
        <taxon>Betaproteobacteria</taxon>
        <taxon>Burkholderiales</taxon>
        <taxon>Oxalobacteraceae</taxon>
        <taxon>Telluria group</taxon>
        <taxon>Massilia</taxon>
    </lineage>
</organism>
<dbReference type="GO" id="GO:0005737">
    <property type="term" value="C:cytoplasm"/>
    <property type="evidence" value="ECO:0007669"/>
    <property type="project" value="UniProtKB-SubCell"/>
</dbReference>
<protein>
    <recommendedName>
        <fullName evidence="5">Exodeoxyribonuclease 7 large subunit</fullName>
        <ecNumber evidence="5">3.1.11.6</ecNumber>
    </recommendedName>
    <alternativeName>
        <fullName evidence="5">Exodeoxyribonuclease VII large subunit</fullName>
        <shortName evidence="5">Exonuclease VII large subunit</shortName>
    </alternativeName>
</protein>
<dbReference type="HAMAP" id="MF_00378">
    <property type="entry name" value="Exonuc_7_L"/>
    <property type="match status" value="1"/>
</dbReference>
<evidence type="ECO:0000256" key="3">
    <source>
        <dbReference type="ARBA" id="ARBA00022801"/>
    </source>
</evidence>
<comment type="subcellular location">
    <subcellularLocation>
        <location evidence="5 6">Cytoplasm</location>
    </subcellularLocation>
</comment>
<evidence type="ECO:0000313" key="10">
    <source>
        <dbReference type="Proteomes" id="UP000502415"/>
    </source>
</evidence>
<name>A0A7Z2VTP1_9BURK</name>
<comment type="catalytic activity">
    <reaction evidence="5 6">
        <text>Exonucleolytic cleavage in either 5'- to 3'- or 3'- to 5'-direction to yield nucleoside 5'-phosphates.</text>
        <dbReference type="EC" id="3.1.11.6"/>
    </reaction>
</comment>
<comment type="function">
    <text evidence="5">Bidirectionally degrades single-stranded DNA into large acid-insoluble oligonucleotides, which are then degraded further into small acid-soluble oligonucleotides.</text>
</comment>
<keyword evidence="3 5" id="KW-0378">Hydrolase</keyword>
<feature type="domain" description="Exonuclease VII large subunit C-terminal" evidence="7">
    <location>
        <begin position="133"/>
        <end position="442"/>
    </location>
</feature>
<dbReference type="InterPro" id="IPR020579">
    <property type="entry name" value="Exonuc_VII_lsu_C"/>
</dbReference>
<evidence type="ECO:0000313" key="9">
    <source>
        <dbReference type="EMBL" id="QJD98806.1"/>
    </source>
</evidence>
<keyword evidence="1 5" id="KW-0963">Cytoplasm</keyword>
<evidence type="ECO:0000256" key="6">
    <source>
        <dbReference type="RuleBase" id="RU004355"/>
    </source>
</evidence>
<dbReference type="Pfam" id="PF02601">
    <property type="entry name" value="Exonuc_VII_L"/>
    <property type="match status" value="1"/>
</dbReference>
<dbReference type="AlphaFoldDB" id="A0A7Z2VTP1"/>
<sequence>MFSIDQTDPAYTAPPVLTVTSLNQQVARLLERSFPLVWIGGEISNFKRAASGHWYFTLKDDAAQVRAVMFRGRAQFAGFVPREGDKVEVRALVTLYGARGDYQINVEAIRRAGVGALYEAFLRLKEKLAAQGLFDEGKKRPLPLFTRSIGIVTSPQAAALRDVLTALRRRAPHVRVVLYPAPVQGQLAAEKIAGAIATASRRAEVDVLIVCRGGGSIEDLWSFNEEAVARAIAACAMPVISGVGHETDFTIADFAADLRAATPTAAAELASTARADWLASLEADAGDLRRAMERILGNAGQALDSLSRRLLSPAAQIAHQRLKLLGMASSLTHAVRAPLNRHGVLLAQLQQRWARHRPDSRAMRTQLASERRHLVAGMGGQLRQRREALAALSAQLELLNPQRTLERGYAIVSDAKGKVLRSPSRIRPRDVLTVRLADGSAAVGVASVQDVLE</sequence>
<dbReference type="PANTHER" id="PTHR30008:SF0">
    <property type="entry name" value="EXODEOXYRIBONUCLEASE 7 LARGE SUBUNIT"/>
    <property type="match status" value="1"/>
</dbReference>
<dbReference type="InterPro" id="IPR003753">
    <property type="entry name" value="Exonuc_VII_L"/>
</dbReference>
<dbReference type="NCBIfam" id="TIGR00237">
    <property type="entry name" value="xseA"/>
    <property type="match status" value="1"/>
</dbReference>